<keyword evidence="6" id="KW-0472">Membrane</keyword>
<dbReference type="SUPFAM" id="SSF141729">
    <property type="entry name" value="FimD N-terminal domain-like"/>
    <property type="match status" value="1"/>
</dbReference>
<dbReference type="PANTHER" id="PTHR30451:SF20">
    <property type="entry name" value="FIMBRIAE USHER"/>
    <property type="match status" value="1"/>
</dbReference>
<evidence type="ECO:0000256" key="5">
    <source>
        <dbReference type="ARBA" id="ARBA00022729"/>
    </source>
</evidence>
<comment type="similarity">
    <text evidence="2">Belongs to the fimbrial export usher family.</text>
</comment>
<evidence type="ECO:0000256" key="2">
    <source>
        <dbReference type="ARBA" id="ARBA00008064"/>
    </source>
</evidence>
<comment type="subcellular location">
    <subcellularLocation>
        <location evidence="1">Cell outer membrane</location>
        <topology evidence="1">Multi-pass membrane protein</topology>
    </subcellularLocation>
</comment>
<proteinExistence type="inferred from homology"/>
<evidence type="ECO:0000256" key="3">
    <source>
        <dbReference type="ARBA" id="ARBA00022448"/>
    </source>
</evidence>
<dbReference type="Proteomes" id="UP000251584">
    <property type="component" value="Unassembled WGS sequence"/>
</dbReference>
<dbReference type="Gene3D" id="3.10.20.410">
    <property type="match status" value="1"/>
</dbReference>
<sequence>MMKCNLIAIFLRSAIDVSNYSQGNPVPQGQYNVDLYVNDKWRGRGEVKFENDKSNAVVAKPCFTLKLISTLGIDIDKIDPMLRQSLKNNESCVRIGDISSDLTAYYDVTTQRINVQAPQIWLLRQVRGYVNPELWITVFLLRRCNMITTHGMQRCLERTLCHLSI</sequence>
<dbReference type="InterPro" id="IPR025885">
    <property type="entry name" value="PapC_N"/>
</dbReference>
<evidence type="ECO:0000259" key="8">
    <source>
        <dbReference type="Pfam" id="PF13954"/>
    </source>
</evidence>
<evidence type="ECO:0000313" key="9">
    <source>
        <dbReference type="EMBL" id="SQB40600.1"/>
    </source>
</evidence>
<evidence type="ECO:0000256" key="4">
    <source>
        <dbReference type="ARBA" id="ARBA00022692"/>
    </source>
</evidence>
<dbReference type="AlphaFoldDB" id="A0A2X2YQH1"/>
<gene>
    <name evidence="9" type="primary">fimD_12</name>
    <name evidence="9" type="ORF">NCTC10786_05706</name>
</gene>
<keyword evidence="3" id="KW-0813">Transport</keyword>
<feature type="domain" description="PapC N-terminal" evidence="8">
    <location>
        <begin position="12"/>
        <end position="135"/>
    </location>
</feature>
<dbReference type="Pfam" id="PF13954">
    <property type="entry name" value="PapC_N"/>
    <property type="match status" value="1"/>
</dbReference>
<dbReference type="PANTHER" id="PTHR30451">
    <property type="entry name" value="OUTER MEMBRANE USHER PROTEIN"/>
    <property type="match status" value="1"/>
</dbReference>
<dbReference type="GO" id="GO:0015473">
    <property type="term" value="F:fimbrial usher porin activity"/>
    <property type="evidence" value="ECO:0007669"/>
    <property type="project" value="InterPro"/>
</dbReference>
<dbReference type="GO" id="GO:0009297">
    <property type="term" value="P:pilus assembly"/>
    <property type="evidence" value="ECO:0007669"/>
    <property type="project" value="InterPro"/>
</dbReference>
<evidence type="ECO:0000256" key="1">
    <source>
        <dbReference type="ARBA" id="ARBA00004571"/>
    </source>
</evidence>
<organism evidence="9 10">
    <name type="scientific">Citrobacter koseri</name>
    <name type="common">Citrobacter diversus</name>
    <dbReference type="NCBI Taxonomy" id="545"/>
    <lineage>
        <taxon>Bacteria</taxon>
        <taxon>Pseudomonadati</taxon>
        <taxon>Pseudomonadota</taxon>
        <taxon>Gammaproteobacteria</taxon>
        <taxon>Enterobacterales</taxon>
        <taxon>Enterobacteriaceae</taxon>
        <taxon>Citrobacter</taxon>
    </lineage>
</organism>
<dbReference type="InterPro" id="IPR000015">
    <property type="entry name" value="Fimb_usher"/>
</dbReference>
<name>A0A2X2YQH1_CITKO</name>
<dbReference type="GO" id="GO:0009279">
    <property type="term" value="C:cell outer membrane"/>
    <property type="evidence" value="ECO:0007669"/>
    <property type="project" value="UniProtKB-SubCell"/>
</dbReference>
<evidence type="ECO:0000256" key="6">
    <source>
        <dbReference type="ARBA" id="ARBA00023136"/>
    </source>
</evidence>
<keyword evidence="7" id="KW-0998">Cell outer membrane</keyword>
<dbReference type="EMBL" id="UAVY01000010">
    <property type="protein sequence ID" value="SQB40600.1"/>
    <property type="molecule type" value="Genomic_DNA"/>
</dbReference>
<dbReference type="InterPro" id="IPR037224">
    <property type="entry name" value="PapC_N_sf"/>
</dbReference>
<keyword evidence="4" id="KW-0812">Transmembrane</keyword>
<keyword evidence="5" id="KW-0732">Signal</keyword>
<evidence type="ECO:0000256" key="7">
    <source>
        <dbReference type="ARBA" id="ARBA00023237"/>
    </source>
</evidence>
<reference evidence="9 10" key="1">
    <citation type="submission" date="2018-06" db="EMBL/GenBank/DDBJ databases">
        <authorList>
            <consortium name="Pathogen Informatics"/>
            <person name="Doyle S."/>
        </authorList>
    </citation>
    <scope>NUCLEOTIDE SEQUENCE [LARGE SCALE GENOMIC DNA]</scope>
    <source>
        <strain evidence="9 10">NCTC10786</strain>
    </source>
</reference>
<protein>
    <submittedName>
        <fullName evidence="9">Fimbrial usher protein FimD</fullName>
    </submittedName>
</protein>
<accession>A0A2X2YQH1</accession>
<evidence type="ECO:0000313" key="10">
    <source>
        <dbReference type="Proteomes" id="UP000251584"/>
    </source>
</evidence>